<evidence type="ECO:0000313" key="3">
    <source>
        <dbReference type="EnsemblMetazoa" id="XP_011666241"/>
    </source>
</evidence>
<evidence type="ECO:0000256" key="1">
    <source>
        <dbReference type="ARBA" id="ARBA00023157"/>
    </source>
</evidence>
<keyword evidence="4" id="KW-1185">Reference proteome</keyword>
<dbReference type="InterPro" id="IPR002181">
    <property type="entry name" value="Fibrinogen_a/b/g_C_dom"/>
</dbReference>
<feature type="domain" description="Fibrinogen C-terminal" evidence="2">
    <location>
        <begin position="26"/>
        <end position="244"/>
    </location>
</feature>
<dbReference type="InParanoid" id="A0A7M7HKS8"/>
<dbReference type="PROSITE" id="PS51406">
    <property type="entry name" value="FIBRINOGEN_C_2"/>
    <property type="match status" value="1"/>
</dbReference>
<reference evidence="3" key="2">
    <citation type="submission" date="2021-01" db="UniProtKB">
        <authorList>
            <consortium name="EnsemblMetazoa"/>
        </authorList>
    </citation>
    <scope>IDENTIFICATION</scope>
</reference>
<dbReference type="InterPro" id="IPR050373">
    <property type="entry name" value="Fibrinogen_C-term_domain"/>
</dbReference>
<dbReference type="SUPFAM" id="SSF56496">
    <property type="entry name" value="Fibrinogen C-terminal domain-like"/>
    <property type="match status" value="1"/>
</dbReference>
<dbReference type="AlphaFoldDB" id="A0A7M7HKS8"/>
<dbReference type="InterPro" id="IPR036056">
    <property type="entry name" value="Fibrinogen-like_C"/>
</dbReference>
<sequence length="247" mass="27550">MLNRRPHTVLTANAPLGSPGAGLTRFNVNTAQPDCGDIKASGVNLSGIYGIHPGGVGRPFNVYCDMDTAGGGWTVFQRRKDGSVSFSGNWLHYKKGFGSVSGEHWLGNDKIHRLTSQKTYELWVDIEDFSGRTSHARYRKFMIGNETMNYDLKLGDYSGGGAGDSLAAHRGHQFSTRDRDNDASMLNCAGYYLSGWWFSECRICDLNGIYQYLDVSVLAPNRYYMVWNPMKFLKGSEMKIRPLTMGD</sequence>
<dbReference type="CDD" id="cd00087">
    <property type="entry name" value="FReD"/>
    <property type="match status" value="1"/>
</dbReference>
<evidence type="ECO:0000313" key="4">
    <source>
        <dbReference type="Proteomes" id="UP000007110"/>
    </source>
</evidence>
<dbReference type="FunFam" id="3.90.215.10:FF:000001">
    <property type="entry name" value="Tenascin isoform 1"/>
    <property type="match status" value="1"/>
</dbReference>
<keyword evidence="1" id="KW-1015">Disulfide bond</keyword>
<dbReference type="PANTHER" id="PTHR19143:SF458">
    <property type="entry name" value="FIBRINOGEN C-TERMINAL DOMAIN-CONTAINING PROTEIN-RELATED"/>
    <property type="match status" value="1"/>
</dbReference>
<proteinExistence type="predicted"/>
<dbReference type="RefSeq" id="XP_011666241.2">
    <property type="nucleotide sequence ID" value="XM_011667939.2"/>
</dbReference>
<dbReference type="PANTHER" id="PTHR19143">
    <property type="entry name" value="FIBRINOGEN/TENASCIN/ANGIOPOEITIN"/>
    <property type="match status" value="1"/>
</dbReference>
<dbReference type="Proteomes" id="UP000007110">
    <property type="component" value="Unassembled WGS sequence"/>
</dbReference>
<dbReference type="SMART" id="SM00186">
    <property type="entry name" value="FBG"/>
    <property type="match status" value="1"/>
</dbReference>
<organism evidence="3 4">
    <name type="scientific">Strongylocentrotus purpuratus</name>
    <name type="common">Purple sea urchin</name>
    <dbReference type="NCBI Taxonomy" id="7668"/>
    <lineage>
        <taxon>Eukaryota</taxon>
        <taxon>Metazoa</taxon>
        <taxon>Echinodermata</taxon>
        <taxon>Eleutherozoa</taxon>
        <taxon>Echinozoa</taxon>
        <taxon>Echinoidea</taxon>
        <taxon>Euechinoidea</taxon>
        <taxon>Echinacea</taxon>
        <taxon>Camarodonta</taxon>
        <taxon>Echinidea</taxon>
        <taxon>Strongylocentrotidae</taxon>
        <taxon>Strongylocentrotus</taxon>
    </lineage>
</organism>
<dbReference type="GeneID" id="590384"/>
<dbReference type="Pfam" id="PF00147">
    <property type="entry name" value="Fibrinogen_C"/>
    <property type="match status" value="1"/>
</dbReference>
<dbReference type="Gene3D" id="3.90.215.10">
    <property type="entry name" value="Gamma Fibrinogen, chain A, domain 1"/>
    <property type="match status" value="1"/>
</dbReference>
<dbReference type="InterPro" id="IPR014716">
    <property type="entry name" value="Fibrinogen_a/b/g_C_1"/>
</dbReference>
<dbReference type="EnsemblMetazoa" id="XM_011667939">
    <property type="protein sequence ID" value="XP_011666241"/>
    <property type="gene ID" value="LOC590384"/>
</dbReference>
<reference evidence="4" key="1">
    <citation type="submission" date="2015-02" db="EMBL/GenBank/DDBJ databases">
        <title>Genome sequencing for Strongylocentrotus purpuratus.</title>
        <authorList>
            <person name="Murali S."/>
            <person name="Liu Y."/>
            <person name="Vee V."/>
            <person name="English A."/>
            <person name="Wang M."/>
            <person name="Skinner E."/>
            <person name="Han Y."/>
            <person name="Muzny D.M."/>
            <person name="Worley K.C."/>
            <person name="Gibbs R.A."/>
        </authorList>
    </citation>
    <scope>NUCLEOTIDE SEQUENCE</scope>
</reference>
<accession>A0A7M7HKS8</accession>
<name>A0A7M7HKS8_STRPU</name>
<dbReference type="KEGG" id="spu:590384"/>
<dbReference type="OrthoDB" id="7735366at2759"/>
<dbReference type="GO" id="GO:0005615">
    <property type="term" value="C:extracellular space"/>
    <property type="evidence" value="ECO:0000318"/>
    <property type="project" value="GO_Central"/>
</dbReference>
<dbReference type="NCBIfam" id="NF040941">
    <property type="entry name" value="GGGWT_bact"/>
    <property type="match status" value="1"/>
</dbReference>
<evidence type="ECO:0000259" key="2">
    <source>
        <dbReference type="PROSITE" id="PS51406"/>
    </source>
</evidence>
<dbReference type="OMA" id="HATYSHF"/>
<protein>
    <recommendedName>
        <fullName evidence="2">Fibrinogen C-terminal domain-containing protein</fullName>
    </recommendedName>
</protein>